<dbReference type="InterPro" id="IPR011060">
    <property type="entry name" value="RibuloseP-bd_barrel"/>
</dbReference>
<feature type="active site" description="Proton acceptor" evidence="9">
    <location>
        <position position="51"/>
    </location>
</feature>
<name>E1YD96_9BACT</name>
<protein>
    <recommendedName>
        <fullName evidence="9">Tryptophan synthase alpha chain</fullName>
        <ecNumber evidence="9">4.2.1.20</ecNumber>
    </recommendedName>
</protein>
<evidence type="ECO:0000256" key="2">
    <source>
        <dbReference type="ARBA" id="ARBA00004733"/>
    </source>
</evidence>
<evidence type="ECO:0000256" key="8">
    <source>
        <dbReference type="ARBA" id="ARBA00049047"/>
    </source>
</evidence>
<sequence length="267" mass="29011">MKTKRIDKKFEELKQNKEKALVGFLSAGDPDLNTSLKIIEAMCAAGLDVMELGIPFSDPTADGPVIQRSSARALKKGITIKTVLEMTRKIRTFSDIPIILFSYYNPIYSYGAEAFYNDSVSSGADGVLVVDLPPEESDEMTSKWPGNELALIRLVAPTTPLERMKKIAQESSGFLYLVSKTGVTGSAGLDTQKVTVNSRLLASITDLPICVGFGISEPEDVRKIAPDVDGIVVGSAFERIIEENPNNPDLDKILGEKVSKLKAATRL</sequence>
<keyword evidence="5 9" id="KW-0822">Tryptophan biosynthesis</keyword>
<dbReference type="EMBL" id="FR695868">
    <property type="protein sequence ID" value="CBX28540.1"/>
    <property type="molecule type" value="Genomic_DNA"/>
</dbReference>
<dbReference type="SUPFAM" id="SSF51366">
    <property type="entry name" value="Ribulose-phoshate binding barrel"/>
    <property type="match status" value="1"/>
</dbReference>
<dbReference type="AlphaFoldDB" id="E1YD96"/>
<keyword evidence="7 9" id="KW-0456">Lyase</keyword>
<evidence type="ECO:0000256" key="7">
    <source>
        <dbReference type="ARBA" id="ARBA00023239"/>
    </source>
</evidence>
<evidence type="ECO:0000256" key="9">
    <source>
        <dbReference type="HAMAP-Rule" id="MF_00131"/>
    </source>
</evidence>
<dbReference type="PANTHER" id="PTHR43406:SF1">
    <property type="entry name" value="TRYPTOPHAN SYNTHASE ALPHA CHAIN, CHLOROPLASTIC"/>
    <property type="match status" value="1"/>
</dbReference>
<evidence type="ECO:0000256" key="5">
    <source>
        <dbReference type="ARBA" id="ARBA00022822"/>
    </source>
</evidence>
<reference evidence="11" key="1">
    <citation type="journal article" date="2011" name="Environ. Microbiol.">
        <title>Genomic insights into the metabolic potential of the polycyclic aromatic hydrocarbon degrading sulfate-reducing Deltaproteobacterium N47.</title>
        <authorList>
            <person name="Bergmann F."/>
            <person name="Selesi D."/>
            <person name="Weinmaier T."/>
            <person name="Tischler P."/>
            <person name="Rattei T."/>
            <person name="Meckenstock R.U."/>
        </authorList>
    </citation>
    <scope>NUCLEOTIDE SEQUENCE</scope>
</reference>
<dbReference type="UniPathway" id="UPA00035">
    <property type="reaction ID" value="UER00044"/>
</dbReference>
<dbReference type="CDD" id="cd04724">
    <property type="entry name" value="Tryptophan_synthase_alpha"/>
    <property type="match status" value="1"/>
</dbReference>
<dbReference type="InterPro" id="IPR013785">
    <property type="entry name" value="Aldolase_TIM"/>
</dbReference>
<comment type="subunit">
    <text evidence="3 9">Tetramer of two alpha and two beta chains.</text>
</comment>
<accession>E1YD96</accession>
<keyword evidence="4 9" id="KW-0028">Amino-acid biosynthesis</keyword>
<dbReference type="GO" id="GO:0005829">
    <property type="term" value="C:cytosol"/>
    <property type="evidence" value="ECO:0007669"/>
    <property type="project" value="TreeGrafter"/>
</dbReference>
<dbReference type="PANTHER" id="PTHR43406">
    <property type="entry name" value="TRYPTOPHAN SYNTHASE, ALPHA CHAIN"/>
    <property type="match status" value="1"/>
</dbReference>
<gene>
    <name evidence="9" type="primary">trpA</name>
    <name evidence="11" type="ORF">N47_G38640</name>
</gene>
<evidence type="ECO:0000256" key="6">
    <source>
        <dbReference type="ARBA" id="ARBA00023141"/>
    </source>
</evidence>
<evidence type="ECO:0000256" key="10">
    <source>
        <dbReference type="RuleBase" id="RU003662"/>
    </source>
</evidence>
<keyword evidence="6 9" id="KW-0057">Aromatic amino acid biosynthesis</keyword>
<dbReference type="EC" id="4.2.1.20" evidence="9"/>
<evidence type="ECO:0000256" key="1">
    <source>
        <dbReference type="ARBA" id="ARBA00003365"/>
    </source>
</evidence>
<evidence type="ECO:0000313" key="11">
    <source>
        <dbReference type="EMBL" id="CBX28540.1"/>
    </source>
</evidence>
<dbReference type="Pfam" id="PF00290">
    <property type="entry name" value="Trp_syntA"/>
    <property type="match status" value="1"/>
</dbReference>
<comment type="catalytic activity">
    <reaction evidence="8 9">
        <text>(1S,2R)-1-C-(indol-3-yl)glycerol 3-phosphate + L-serine = D-glyceraldehyde 3-phosphate + L-tryptophan + H2O</text>
        <dbReference type="Rhea" id="RHEA:10532"/>
        <dbReference type="ChEBI" id="CHEBI:15377"/>
        <dbReference type="ChEBI" id="CHEBI:33384"/>
        <dbReference type="ChEBI" id="CHEBI:57912"/>
        <dbReference type="ChEBI" id="CHEBI:58866"/>
        <dbReference type="ChEBI" id="CHEBI:59776"/>
        <dbReference type="EC" id="4.2.1.20"/>
    </reaction>
</comment>
<dbReference type="Gene3D" id="3.20.20.70">
    <property type="entry name" value="Aldolase class I"/>
    <property type="match status" value="1"/>
</dbReference>
<proteinExistence type="inferred from homology"/>
<dbReference type="InterPro" id="IPR002028">
    <property type="entry name" value="Trp_synthase_suA"/>
</dbReference>
<comment type="function">
    <text evidence="1 9">The alpha subunit is responsible for the aldol cleavage of indoleglycerol phosphate to indole and glyceraldehyde 3-phosphate.</text>
</comment>
<evidence type="ECO:0000256" key="3">
    <source>
        <dbReference type="ARBA" id="ARBA00011270"/>
    </source>
</evidence>
<evidence type="ECO:0000256" key="4">
    <source>
        <dbReference type="ARBA" id="ARBA00022605"/>
    </source>
</evidence>
<comment type="similarity">
    <text evidence="9 10">Belongs to the TrpA family.</text>
</comment>
<feature type="active site" description="Proton acceptor" evidence="9">
    <location>
        <position position="62"/>
    </location>
</feature>
<dbReference type="HAMAP" id="MF_00131">
    <property type="entry name" value="Trp_synth_alpha"/>
    <property type="match status" value="1"/>
</dbReference>
<dbReference type="FunFam" id="3.20.20.70:FF:000037">
    <property type="entry name" value="Tryptophan synthase alpha chain"/>
    <property type="match status" value="1"/>
</dbReference>
<comment type="pathway">
    <text evidence="2 9">Amino-acid biosynthesis; L-tryptophan biosynthesis; L-tryptophan from chorismate: step 5/5.</text>
</comment>
<organism evidence="11">
    <name type="scientific">uncultured Desulfobacterium sp</name>
    <dbReference type="NCBI Taxonomy" id="201089"/>
    <lineage>
        <taxon>Bacteria</taxon>
        <taxon>Pseudomonadati</taxon>
        <taxon>Thermodesulfobacteriota</taxon>
        <taxon>Desulfobacteria</taxon>
        <taxon>Desulfobacterales</taxon>
        <taxon>Desulfobacteriaceae</taxon>
        <taxon>Desulfobacterium</taxon>
        <taxon>environmental samples</taxon>
    </lineage>
</organism>
<dbReference type="NCBIfam" id="TIGR00262">
    <property type="entry name" value="trpA"/>
    <property type="match status" value="1"/>
</dbReference>
<dbReference type="GO" id="GO:0004834">
    <property type="term" value="F:tryptophan synthase activity"/>
    <property type="evidence" value="ECO:0007669"/>
    <property type="project" value="UniProtKB-UniRule"/>
</dbReference>